<dbReference type="Gramene" id="rna5437">
    <property type="protein sequence ID" value="RHN81403.1"/>
    <property type="gene ID" value="gene5437"/>
</dbReference>
<evidence type="ECO:0000313" key="2">
    <source>
        <dbReference type="Proteomes" id="UP000265566"/>
    </source>
</evidence>
<organism evidence="1 2">
    <name type="scientific">Medicago truncatula</name>
    <name type="common">Barrel medic</name>
    <name type="synonym">Medicago tribuloides</name>
    <dbReference type="NCBI Taxonomy" id="3880"/>
    <lineage>
        <taxon>Eukaryota</taxon>
        <taxon>Viridiplantae</taxon>
        <taxon>Streptophyta</taxon>
        <taxon>Embryophyta</taxon>
        <taxon>Tracheophyta</taxon>
        <taxon>Spermatophyta</taxon>
        <taxon>Magnoliopsida</taxon>
        <taxon>eudicotyledons</taxon>
        <taxon>Gunneridae</taxon>
        <taxon>Pentapetalae</taxon>
        <taxon>rosids</taxon>
        <taxon>fabids</taxon>
        <taxon>Fabales</taxon>
        <taxon>Fabaceae</taxon>
        <taxon>Papilionoideae</taxon>
        <taxon>50 kb inversion clade</taxon>
        <taxon>NPAAA clade</taxon>
        <taxon>Hologalegina</taxon>
        <taxon>IRL clade</taxon>
        <taxon>Trifolieae</taxon>
        <taxon>Medicago</taxon>
    </lineage>
</organism>
<reference evidence="2" key="1">
    <citation type="journal article" date="2018" name="Nat. Plants">
        <title>Whole-genome landscape of Medicago truncatula symbiotic genes.</title>
        <authorList>
            <person name="Pecrix Y."/>
            <person name="Staton S.E."/>
            <person name="Sallet E."/>
            <person name="Lelandais-Briere C."/>
            <person name="Moreau S."/>
            <person name="Carrere S."/>
            <person name="Blein T."/>
            <person name="Jardinaud M.F."/>
            <person name="Latrasse D."/>
            <person name="Zouine M."/>
            <person name="Zahm M."/>
            <person name="Kreplak J."/>
            <person name="Mayjonade B."/>
            <person name="Satge C."/>
            <person name="Perez M."/>
            <person name="Cauet S."/>
            <person name="Marande W."/>
            <person name="Chantry-Darmon C."/>
            <person name="Lopez-Roques C."/>
            <person name="Bouchez O."/>
            <person name="Berard A."/>
            <person name="Debelle F."/>
            <person name="Munos S."/>
            <person name="Bendahmane A."/>
            <person name="Berges H."/>
            <person name="Niebel A."/>
            <person name="Buitink J."/>
            <person name="Frugier F."/>
            <person name="Benhamed M."/>
            <person name="Crespi M."/>
            <person name="Gouzy J."/>
            <person name="Gamas P."/>
        </authorList>
    </citation>
    <scope>NUCLEOTIDE SEQUENCE [LARGE SCALE GENOMIC DNA]</scope>
    <source>
        <strain evidence="2">cv. Jemalong A17</strain>
    </source>
</reference>
<comment type="caution">
    <text evidence="1">The sequence shown here is derived from an EMBL/GenBank/DDBJ whole genome shotgun (WGS) entry which is preliminary data.</text>
</comment>
<gene>
    <name evidence="1" type="ORF">MtrunA17_Chr1g0198641</name>
</gene>
<proteinExistence type="predicted"/>
<sequence length="72" mass="8485">MVNFISVFPIFKSHTIHKLVHELQDSLSVLVWPMSFNLCHVLDRIQSLYISMYFIFEQIYPCITIISCIFSS</sequence>
<dbReference type="Proteomes" id="UP000265566">
    <property type="component" value="Chromosome 1"/>
</dbReference>
<name>A0A396JYY4_MEDTR</name>
<protein>
    <submittedName>
        <fullName evidence="1">Uncharacterized protein</fullName>
    </submittedName>
</protein>
<dbReference type="EMBL" id="PSQE01000001">
    <property type="protein sequence ID" value="RHN81403.1"/>
    <property type="molecule type" value="Genomic_DNA"/>
</dbReference>
<dbReference type="AlphaFoldDB" id="A0A396JYY4"/>
<evidence type="ECO:0000313" key="1">
    <source>
        <dbReference type="EMBL" id="RHN81403.1"/>
    </source>
</evidence>
<accession>A0A396JYY4</accession>